<accession>A0A6G5AH92</accession>
<dbReference type="AlphaFoldDB" id="A0A6G5AH92"/>
<name>A0A6G5AH92_RHIMP</name>
<protein>
    <submittedName>
        <fullName evidence="1">Uncharacterized protein</fullName>
    </submittedName>
</protein>
<sequence length="102" mass="11303">MIHSRFWSAISATFTNGKVKPGGSPFKQHMVSSSMKLIALQSIPPPPKVPPRKQATIKSRSLDCLFQSLRVPAAAFVTLCRVYYKDCAPDMISIISNSQEHK</sequence>
<reference evidence="1" key="1">
    <citation type="submission" date="2020-03" db="EMBL/GenBank/DDBJ databases">
        <title>A transcriptome and proteome of the tick Rhipicephalus microplus shaped by the genetic composition of its hosts and developmental stage.</title>
        <authorList>
            <person name="Garcia G.R."/>
            <person name="Ribeiro J.M.C."/>
            <person name="Maruyama S.R."/>
            <person name="Gardinasse L.G."/>
            <person name="Nelson K."/>
            <person name="Ferreira B.R."/>
            <person name="Andrade T.G."/>
            <person name="Santos I.K.F.M."/>
        </authorList>
    </citation>
    <scope>NUCLEOTIDE SEQUENCE</scope>
    <source>
        <strain evidence="1">NSGR</strain>
        <tissue evidence="1">Salivary glands</tissue>
    </source>
</reference>
<organism evidence="1">
    <name type="scientific">Rhipicephalus microplus</name>
    <name type="common">Cattle tick</name>
    <name type="synonym">Boophilus microplus</name>
    <dbReference type="NCBI Taxonomy" id="6941"/>
    <lineage>
        <taxon>Eukaryota</taxon>
        <taxon>Metazoa</taxon>
        <taxon>Ecdysozoa</taxon>
        <taxon>Arthropoda</taxon>
        <taxon>Chelicerata</taxon>
        <taxon>Arachnida</taxon>
        <taxon>Acari</taxon>
        <taxon>Parasitiformes</taxon>
        <taxon>Ixodida</taxon>
        <taxon>Ixodoidea</taxon>
        <taxon>Ixodidae</taxon>
        <taxon>Rhipicephalinae</taxon>
        <taxon>Rhipicephalus</taxon>
        <taxon>Boophilus</taxon>
    </lineage>
</organism>
<dbReference type="EMBL" id="GIKN01007685">
    <property type="protein sequence ID" value="NIE49958.1"/>
    <property type="molecule type" value="Transcribed_RNA"/>
</dbReference>
<proteinExistence type="predicted"/>
<evidence type="ECO:0000313" key="1">
    <source>
        <dbReference type="EMBL" id="NIE49958.1"/>
    </source>
</evidence>